<dbReference type="AlphaFoldDB" id="S0F7N7"/>
<comment type="caution">
    <text evidence="1">The sequence shown here is derived from an EMBL/GenBank/DDBJ whole genome shotgun (WGS) entry which is preliminary data.</text>
</comment>
<keyword evidence="2" id="KW-1185">Reference proteome</keyword>
<proteinExistence type="predicted"/>
<name>S0F7N7_9BACT</name>
<organism evidence="1 2">
    <name type="scientific">Phocaeicola coprophilus DSM 18228 = JCM 13818</name>
    <dbReference type="NCBI Taxonomy" id="547042"/>
    <lineage>
        <taxon>Bacteria</taxon>
        <taxon>Pseudomonadati</taxon>
        <taxon>Bacteroidota</taxon>
        <taxon>Bacteroidia</taxon>
        <taxon>Bacteroidales</taxon>
        <taxon>Bacteroidaceae</taxon>
        <taxon>Phocaeicola</taxon>
    </lineage>
</organism>
<accession>S0F7N7</accession>
<reference evidence="1 2" key="1">
    <citation type="submission" date="2008-12" db="EMBL/GenBank/DDBJ databases">
        <authorList>
            <person name="Fulton L."/>
            <person name="Clifton S."/>
            <person name="Fulton B."/>
            <person name="Xu J."/>
            <person name="Minx P."/>
            <person name="Pepin K.H."/>
            <person name="Johnson M."/>
            <person name="Bhonagiri V."/>
            <person name="Nash W.E."/>
            <person name="Mardis E.R."/>
            <person name="Wilson R.K."/>
        </authorList>
    </citation>
    <scope>NUCLEOTIDE SEQUENCE [LARGE SCALE GENOMIC DNA]</scope>
    <source>
        <strain evidence="1 2">DSM 18228</strain>
    </source>
</reference>
<protein>
    <submittedName>
        <fullName evidence="1">Uncharacterized protein</fullName>
    </submittedName>
</protein>
<gene>
    <name evidence="1" type="ORF">BACCOPRO_01889</name>
</gene>
<evidence type="ECO:0000313" key="1">
    <source>
        <dbReference type="EMBL" id="EEF76389.1"/>
    </source>
</evidence>
<evidence type="ECO:0000313" key="2">
    <source>
        <dbReference type="Proteomes" id="UP000014073"/>
    </source>
</evidence>
<dbReference type="EMBL" id="ACBW01000138">
    <property type="protein sequence ID" value="EEF76389.1"/>
    <property type="molecule type" value="Genomic_DNA"/>
</dbReference>
<dbReference type="HOGENOM" id="CLU_3229498_0_0_10"/>
<dbReference type="STRING" id="547042.BACCOPRO_01889"/>
<sequence>MRYTFYFQAVFHFSNFKLLEIEILHVTLLNLKLINILTIFFRK</sequence>
<dbReference type="Proteomes" id="UP000014073">
    <property type="component" value="Unassembled WGS sequence"/>
</dbReference>